<feature type="compositionally biased region" description="Basic and acidic residues" evidence="7">
    <location>
        <begin position="400"/>
        <end position="415"/>
    </location>
</feature>
<dbReference type="Gene3D" id="1.25.40.20">
    <property type="entry name" value="Ankyrin repeat-containing domain"/>
    <property type="match status" value="1"/>
</dbReference>
<feature type="repeat" description="ANK" evidence="5">
    <location>
        <begin position="231"/>
        <end position="260"/>
    </location>
</feature>
<organism evidence="9 10">
    <name type="scientific">Sarocladium strictum</name>
    <name type="common">Black bundle disease fungus</name>
    <name type="synonym">Acremonium strictum</name>
    <dbReference type="NCBI Taxonomy" id="5046"/>
    <lineage>
        <taxon>Eukaryota</taxon>
        <taxon>Fungi</taxon>
        <taxon>Dikarya</taxon>
        <taxon>Ascomycota</taxon>
        <taxon>Pezizomycotina</taxon>
        <taxon>Sordariomycetes</taxon>
        <taxon>Hypocreomycetidae</taxon>
        <taxon>Hypocreales</taxon>
        <taxon>Sarocladiaceae</taxon>
        <taxon>Sarocladium</taxon>
    </lineage>
</organism>
<dbReference type="InterPro" id="IPR036770">
    <property type="entry name" value="Ankyrin_rpt-contain_sf"/>
</dbReference>
<dbReference type="GO" id="GO:0006508">
    <property type="term" value="P:proteolysis"/>
    <property type="evidence" value="ECO:0007669"/>
    <property type="project" value="UniProtKB-KW"/>
</dbReference>
<reference evidence="9" key="1">
    <citation type="submission" date="2022-10" db="EMBL/GenBank/DDBJ databases">
        <title>Determination and structural analysis of whole genome sequence of Sarocladium strictum F4-1.</title>
        <authorList>
            <person name="Hu L."/>
            <person name="Jiang Y."/>
        </authorList>
    </citation>
    <scope>NUCLEOTIDE SEQUENCE</scope>
    <source>
        <strain evidence="9">F4-1</strain>
    </source>
</reference>
<keyword evidence="10" id="KW-1185">Reference proteome</keyword>
<feature type="region of interest" description="Disordered" evidence="7">
    <location>
        <begin position="303"/>
        <end position="432"/>
    </location>
</feature>
<dbReference type="PANTHER" id="PTHR43399">
    <property type="entry name" value="SUBTILISIN-RELATED"/>
    <property type="match status" value="1"/>
</dbReference>
<dbReference type="PROSITE" id="PS50297">
    <property type="entry name" value="ANK_REP_REGION"/>
    <property type="match status" value="1"/>
</dbReference>
<keyword evidence="4" id="KW-0720">Serine protease</keyword>
<dbReference type="PROSITE" id="PS50088">
    <property type="entry name" value="ANK_REPEAT"/>
    <property type="match status" value="1"/>
</dbReference>
<evidence type="ECO:0000313" key="9">
    <source>
        <dbReference type="EMBL" id="KAK0390547.1"/>
    </source>
</evidence>
<evidence type="ECO:0000259" key="8">
    <source>
        <dbReference type="Pfam" id="PF00082"/>
    </source>
</evidence>
<comment type="similarity">
    <text evidence="1 6">Belongs to the peptidase S8 family.</text>
</comment>
<dbReference type="CDD" id="cd07491">
    <property type="entry name" value="Peptidases_S8_7"/>
    <property type="match status" value="1"/>
</dbReference>
<evidence type="ECO:0000313" key="10">
    <source>
        <dbReference type="Proteomes" id="UP001175261"/>
    </source>
</evidence>
<evidence type="ECO:0000256" key="5">
    <source>
        <dbReference type="PROSITE-ProRule" id="PRU00023"/>
    </source>
</evidence>
<dbReference type="AlphaFoldDB" id="A0AA39GND9"/>
<dbReference type="InterPro" id="IPR002110">
    <property type="entry name" value="Ankyrin_rpt"/>
</dbReference>
<dbReference type="PANTHER" id="PTHR43399:SF4">
    <property type="entry name" value="CELL WALL-ASSOCIATED PROTEASE"/>
    <property type="match status" value="1"/>
</dbReference>
<dbReference type="InterPro" id="IPR051048">
    <property type="entry name" value="Peptidase_S8/S53_subtilisin"/>
</dbReference>
<dbReference type="EMBL" id="JAPDFR010000001">
    <property type="protein sequence ID" value="KAK0390547.1"/>
    <property type="molecule type" value="Genomic_DNA"/>
</dbReference>
<feature type="domain" description="Peptidase S8/S53" evidence="8">
    <location>
        <begin position="845"/>
        <end position="1067"/>
    </location>
</feature>
<dbReference type="PROSITE" id="PS51892">
    <property type="entry name" value="SUBTILASE"/>
    <property type="match status" value="1"/>
</dbReference>
<feature type="compositionally biased region" description="Basic and acidic residues" evidence="7">
    <location>
        <begin position="366"/>
        <end position="390"/>
    </location>
</feature>
<comment type="caution">
    <text evidence="9">The sequence shown here is derived from an EMBL/GenBank/DDBJ whole genome shotgun (WGS) entry which is preliminary data.</text>
</comment>
<dbReference type="InterPro" id="IPR036852">
    <property type="entry name" value="Peptidase_S8/S53_dom_sf"/>
</dbReference>
<feature type="region of interest" description="Disordered" evidence="7">
    <location>
        <begin position="1"/>
        <end position="50"/>
    </location>
</feature>
<evidence type="ECO:0000256" key="4">
    <source>
        <dbReference type="ARBA" id="ARBA00022825"/>
    </source>
</evidence>
<keyword evidence="2" id="KW-0645">Protease</keyword>
<keyword evidence="3" id="KW-0378">Hydrolase</keyword>
<name>A0AA39GND9_SARSR</name>
<evidence type="ECO:0000256" key="2">
    <source>
        <dbReference type="ARBA" id="ARBA00022670"/>
    </source>
</evidence>
<evidence type="ECO:0000256" key="1">
    <source>
        <dbReference type="ARBA" id="ARBA00011073"/>
    </source>
</evidence>
<dbReference type="PRINTS" id="PR00723">
    <property type="entry name" value="SUBTILISIN"/>
</dbReference>
<gene>
    <name evidence="9" type="ORF">NLU13_0051</name>
</gene>
<sequence length="1153" mass="129603">MADYTLRSPVDGKGPAIEYTDDDKPTDRTDDEEDGDTDRTDDEGPPLREKPIHKQIHEFKSFVLAQNSEIDWEHVWKTFDLIDDRQGHGQSEVDDRTALHVLVSEYNQAEGTNKDQSQASIKAIANVTKRYPGLVSRLDKSGKTPLYDAISVRHARVVRNMVKHCGTRMTKPPGEDHPLVQAIQKPCDYKTGKENALHIAFREMHRAVDRETLKTMCEYATQEAVSAADVDGFTPLHYAVRYRHSSQGQFEMIKIMLDKGQVKREDPESCVRDVLDQYASIKVGNRVDRMSVFEYHKYTRESYGQDASSSSISRARRPGKAGDTGKAGKHNDKRREVEQATSTTDSKRLTAGTVAQATVQASTSRPDGEQGRRERIPERTKDERTGRGPRPESTAQGGKSSKDKDSQEKDEKVDSGKQASQAKADKQGGHRLVDGQKLESIKEAAPANIGITRTNTGAPALSRPRAIESQETAEEKKKRRDEWSDRIQNELKIQILRNRPFEKATRFLYNKNLKNSSFADVQFESVLKYVAFPHVVVQGWRKNAENPLRDVGEVSETEAQLRGRTDMLFFFEWLREKHVKRILKVIVDDMHPDKPPHSDEAIERCLKGMGVEELAWQKKDLDPDTICRIDGFGDDQDDQRRAELIEEDSDDEDDSMKNANDETHLTGTLRILHLWWNGDNAVLRGWSDPDGIRRQLPELRRVHVTTRKSLESKERTERNIQAFKIRMEAHYDHPQADLRKASVTVDATGEADEKLSDPSRKAKQIRFEEPMPEQAMPRRPIEVIHAQVGRATGAQVHSNSSEVDVSIRPSHRWLIATDDFGAKVAPVWKKLLIERERERRGPKPKDIVVALIDDGVDNTHLPLKDKIIPGRTLSSDNDRIRPWYVSEKGHGTLMATSICRVCPMAKIYPIRLHTTGAANSWQSSIDPESAIKAIESAVDMNVDIISLSWTIKVPPDSMRERFKAAIERASNNNILVFCSAADRGHISGQYYPSALGSEFFIRVGAARADGLPYEKVGDLNDVDFIMPGVDVIPPEISAGLSQEVKDRSVTGSSVAAALGSGLAAMMLYCLYIGELSGKEGINEKERMDLKATATMKKAIKWFGTSESKGSDHKFVEVFHKLEKMSQELSPATIPDTARGSIAKLARDFITRSS</sequence>
<protein>
    <recommendedName>
        <fullName evidence="8">Peptidase S8/S53 domain-containing protein</fullName>
    </recommendedName>
</protein>
<comment type="caution">
    <text evidence="6">Lacks conserved residue(s) required for the propagation of feature annotation.</text>
</comment>
<accession>A0AA39GND9</accession>
<dbReference type="PROSITE" id="PS00136">
    <property type="entry name" value="SUBTILASE_ASP"/>
    <property type="match status" value="1"/>
</dbReference>
<evidence type="ECO:0000256" key="7">
    <source>
        <dbReference type="SAM" id="MobiDB-lite"/>
    </source>
</evidence>
<dbReference type="GO" id="GO:0004252">
    <property type="term" value="F:serine-type endopeptidase activity"/>
    <property type="evidence" value="ECO:0007669"/>
    <property type="project" value="InterPro"/>
</dbReference>
<dbReference type="SUPFAM" id="SSF52743">
    <property type="entry name" value="Subtilisin-like"/>
    <property type="match status" value="1"/>
</dbReference>
<evidence type="ECO:0000256" key="6">
    <source>
        <dbReference type="PROSITE-ProRule" id="PRU01240"/>
    </source>
</evidence>
<dbReference type="InterPro" id="IPR023827">
    <property type="entry name" value="Peptidase_S8_Asp-AS"/>
</dbReference>
<dbReference type="SMART" id="SM00248">
    <property type="entry name" value="ANK"/>
    <property type="match status" value="3"/>
</dbReference>
<feature type="compositionally biased region" description="Acidic residues" evidence="7">
    <location>
        <begin position="29"/>
        <end position="44"/>
    </location>
</feature>
<dbReference type="InterPro" id="IPR000209">
    <property type="entry name" value="Peptidase_S8/S53_dom"/>
</dbReference>
<dbReference type="Pfam" id="PF00082">
    <property type="entry name" value="Peptidase_S8"/>
    <property type="match status" value="1"/>
</dbReference>
<dbReference type="Proteomes" id="UP001175261">
    <property type="component" value="Unassembled WGS sequence"/>
</dbReference>
<evidence type="ECO:0000256" key="3">
    <source>
        <dbReference type="ARBA" id="ARBA00022801"/>
    </source>
</evidence>
<proteinExistence type="inferred from homology"/>
<feature type="region of interest" description="Disordered" evidence="7">
    <location>
        <begin position="444"/>
        <end position="483"/>
    </location>
</feature>
<dbReference type="SUPFAM" id="SSF48403">
    <property type="entry name" value="Ankyrin repeat"/>
    <property type="match status" value="1"/>
</dbReference>
<dbReference type="Pfam" id="PF00023">
    <property type="entry name" value="Ank"/>
    <property type="match status" value="1"/>
</dbReference>
<keyword evidence="5" id="KW-0040">ANK repeat</keyword>
<feature type="compositionally biased region" description="Low complexity" evidence="7">
    <location>
        <begin position="350"/>
        <end position="364"/>
    </location>
</feature>
<dbReference type="Gene3D" id="3.40.50.200">
    <property type="entry name" value="Peptidase S8/S53 domain"/>
    <property type="match status" value="1"/>
</dbReference>
<dbReference type="InterPro" id="IPR015500">
    <property type="entry name" value="Peptidase_S8_subtilisin-rel"/>
</dbReference>
<feature type="compositionally biased region" description="Basic and acidic residues" evidence="7">
    <location>
        <begin position="423"/>
        <end position="432"/>
    </location>
</feature>
<feature type="compositionally biased region" description="Basic and acidic residues" evidence="7">
    <location>
        <begin position="329"/>
        <end position="338"/>
    </location>
</feature>
<feature type="compositionally biased region" description="Basic and acidic residues" evidence="7">
    <location>
        <begin position="465"/>
        <end position="483"/>
    </location>
</feature>